<evidence type="ECO:0000256" key="3">
    <source>
        <dbReference type="ARBA" id="ARBA00022801"/>
    </source>
</evidence>
<dbReference type="GO" id="GO:0008234">
    <property type="term" value="F:cysteine-type peptidase activity"/>
    <property type="evidence" value="ECO:0007669"/>
    <property type="project" value="UniProtKB-KW"/>
</dbReference>
<dbReference type="InterPro" id="IPR019710">
    <property type="entry name" value="DUF4226"/>
</dbReference>
<feature type="region of interest" description="Disordered" evidence="5">
    <location>
        <begin position="217"/>
        <end position="239"/>
    </location>
</feature>
<evidence type="ECO:0000313" key="7">
    <source>
        <dbReference type="EMBL" id="BCK57290.1"/>
    </source>
</evidence>
<feature type="compositionally biased region" description="Pro residues" evidence="5">
    <location>
        <begin position="116"/>
        <end position="128"/>
    </location>
</feature>
<dbReference type="PANTHER" id="PTHR47053">
    <property type="entry name" value="MUREIN DD-ENDOPEPTIDASE MEPH-RELATED"/>
    <property type="match status" value="1"/>
</dbReference>
<keyword evidence="8" id="KW-1185">Reference proteome</keyword>
<dbReference type="AlphaFoldDB" id="A0A7G1KQ85"/>
<dbReference type="Pfam" id="PF00877">
    <property type="entry name" value="NLPC_P60"/>
    <property type="match status" value="1"/>
</dbReference>
<dbReference type="KEGG" id="nwl:NWFMUON74_50620"/>
<name>A0A7G1KQ85_9NOCA</name>
<feature type="region of interest" description="Disordered" evidence="5">
    <location>
        <begin position="171"/>
        <end position="196"/>
    </location>
</feature>
<protein>
    <recommendedName>
        <fullName evidence="6">NlpC/P60 domain-containing protein</fullName>
    </recommendedName>
</protein>
<evidence type="ECO:0000256" key="5">
    <source>
        <dbReference type="SAM" id="MobiDB-lite"/>
    </source>
</evidence>
<proteinExistence type="inferred from homology"/>
<keyword evidence="4" id="KW-0788">Thiol protease</keyword>
<dbReference type="InterPro" id="IPR000064">
    <property type="entry name" value="NLP_P60_dom"/>
</dbReference>
<sequence length="487" mass="49309">MTSPAEVTPEVVEDAEATGTDGAPQPTPWSSRSGPQRSRSGDRTATPGGPATPDQNRPAAQGQPAPNPPSTGPGTTPAPGPGTTTAGPQPAPPADATATTAPPNPAAPQGATTQLPQPPPAAAPPAEEPGPDLDALAELAPAALSAGAMAMTMLPMLASALSGLNGGGSNGQTGTGGATGTGGSTGTGGAAAGNGQLSPEAQHALAVLKKLQSVYGEGDPLSPKTKRLADEAGSTATGTGSTAKAVKLRRLYQRTVSTAFNNLDNQLVRYMKSLAGNHSLDKAAVNKLLRDVDVALAELGPAAYTKEGQMRVHQILTVAVQRAEKIVTGGQASSSATTAQINELTRQYIYNLAGQNYTPRTVSAAGASPTAQRAIQEALAQVGDPYVWGAEGPNSFDCSGLMQYAARAAGVNIPRVAADQYRQLPKVRPQDIQPGDLIFPAAQYNGGNPGHVMMYIGNGKCVEAPSAGKNVQVTSLPSSYYASRFTG</sequence>
<evidence type="ECO:0000259" key="6">
    <source>
        <dbReference type="PROSITE" id="PS51935"/>
    </source>
</evidence>
<comment type="similarity">
    <text evidence="1">Belongs to the peptidase C40 family.</text>
</comment>
<dbReference type="GeneID" id="80349502"/>
<dbReference type="InterPro" id="IPR051202">
    <property type="entry name" value="Peptidase_C40"/>
</dbReference>
<dbReference type="InterPro" id="IPR038765">
    <property type="entry name" value="Papain-like_cys_pep_sf"/>
</dbReference>
<evidence type="ECO:0000256" key="4">
    <source>
        <dbReference type="ARBA" id="ARBA00022807"/>
    </source>
</evidence>
<reference evidence="7 8" key="1">
    <citation type="submission" date="2020-08" db="EMBL/GenBank/DDBJ databases">
        <title>Genome Sequencing of Nocardia wallacei strain FMUON74 and assembly.</title>
        <authorList>
            <person name="Toyokawa M."/>
            <person name="Uesaka K."/>
        </authorList>
    </citation>
    <scope>NUCLEOTIDE SEQUENCE [LARGE SCALE GENOMIC DNA]</scope>
    <source>
        <strain evidence="7 8">FMUON74</strain>
    </source>
</reference>
<organism evidence="7 8">
    <name type="scientific">Nocardia wallacei</name>
    <dbReference type="NCBI Taxonomy" id="480035"/>
    <lineage>
        <taxon>Bacteria</taxon>
        <taxon>Bacillati</taxon>
        <taxon>Actinomycetota</taxon>
        <taxon>Actinomycetes</taxon>
        <taxon>Mycobacteriales</taxon>
        <taxon>Nocardiaceae</taxon>
        <taxon>Nocardia</taxon>
    </lineage>
</organism>
<dbReference type="RefSeq" id="WP_187684208.1">
    <property type="nucleotide sequence ID" value="NZ_AP023396.1"/>
</dbReference>
<dbReference type="PANTHER" id="PTHR47053:SF1">
    <property type="entry name" value="MUREIN DD-ENDOPEPTIDASE MEPH-RELATED"/>
    <property type="match status" value="1"/>
</dbReference>
<feature type="domain" description="NlpC/P60" evidence="6">
    <location>
        <begin position="368"/>
        <end position="487"/>
    </location>
</feature>
<accession>A0A7G1KQ85</accession>
<feature type="compositionally biased region" description="Low complexity" evidence="5">
    <location>
        <begin position="55"/>
        <end position="64"/>
    </location>
</feature>
<dbReference type="Pfam" id="PF10774">
    <property type="entry name" value="DUF4226"/>
    <property type="match status" value="1"/>
</dbReference>
<keyword evidence="2" id="KW-0645">Protease</keyword>
<keyword evidence="3" id="KW-0378">Hydrolase</keyword>
<feature type="compositionally biased region" description="Low complexity" evidence="5">
    <location>
        <begin position="81"/>
        <end position="115"/>
    </location>
</feature>
<dbReference type="PROSITE" id="PS51935">
    <property type="entry name" value="NLPC_P60"/>
    <property type="match status" value="1"/>
</dbReference>
<dbReference type="GO" id="GO:0006508">
    <property type="term" value="P:proteolysis"/>
    <property type="evidence" value="ECO:0007669"/>
    <property type="project" value="UniProtKB-KW"/>
</dbReference>
<dbReference type="Gene3D" id="3.90.1720.10">
    <property type="entry name" value="endopeptidase domain like (from Nostoc punctiforme)"/>
    <property type="match status" value="1"/>
</dbReference>
<dbReference type="SUPFAM" id="SSF54001">
    <property type="entry name" value="Cysteine proteinases"/>
    <property type="match status" value="1"/>
</dbReference>
<dbReference type="Proteomes" id="UP000516173">
    <property type="component" value="Chromosome"/>
</dbReference>
<dbReference type="EMBL" id="AP023396">
    <property type="protein sequence ID" value="BCK57290.1"/>
    <property type="molecule type" value="Genomic_DNA"/>
</dbReference>
<feature type="region of interest" description="Disordered" evidence="5">
    <location>
        <begin position="1"/>
        <end position="133"/>
    </location>
</feature>
<gene>
    <name evidence="7" type="ORF">NWFMUON74_50620</name>
</gene>
<evidence type="ECO:0000256" key="1">
    <source>
        <dbReference type="ARBA" id="ARBA00007074"/>
    </source>
</evidence>
<evidence type="ECO:0000256" key="2">
    <source>
        <dbReference type="ARBA" id="ARBA00022670"/>
    </source>
</evidence>
<feature type="compositionally biased region" description="Gly residues" evidence="5">
    <location>
        <begin position="171"/>
        <end position="192"/>
    </location>
</feature>
<feature type="compositionally biased region" description="Pro residues" evidence="5">
    <location>
        <begin position="65"/>
        <end position="80"/>
    </location>
</feature>
<evidence type="ECO:0000313" key="8">
    <source>
        <dbReference type="Proteomes" id="UP000516173"/>
    </source>
</evidence>